<keyword evidence="2" id="KW-0808">Transferase</keyword>
<dbReference type="Proteomes" id="UP000283633">
    <property type="component" value="Unassembled WGS sequence"/>
</dbReference>
<name>A0A3R8J7S6_9LACO</name>
<dbReference type="RefSeq" id="WP_125072283.1">
    <property type="nucleotide sequence ID" value="NZ_QWZQ01000020.1"/>
</dbReference>
<evidence type="ECO:0000313" key="3">
    <source>
        <dbReference type="Proteomes" id="UP000283633"/>
    </source>
</evidence>
<proteinExistence type="predicted"/>
<evidence type="ECO:0000313" key="2">
    <source>
        <dbReference type="EMBL" id="RRK10473.1"/>
    </source>
</evidence>
<accession>A0A3R8J7S6</accession>
<feature type="domain" description="N-acetyltransferase" evidence="1">
    <location>
        <begin position="6"/>
        <end position="148"/>
    </location>
</feature>
<dbReference type="SUPFAM" id="SSF55729">
    <property type="entry name" value="Acyl-CoA N-acyltransferases (Nat)"/>
    <property type="match status" value="1"/>
</dbReference>
<protein>
    <submittedName>
        <fullName evidence="2">GNAT family N-acetyltransferase</fullName>
    </submittedName>
</protein>
<evidence type="ECO:0000259" key="1">
    <source>
        <dbReference type="PROSITE" id="PS51186"/>
    </source>
</evidence>
<sequence length="148" mass="16635">MQFKTYQLDTLTPRQLHAVYKLRVAVFVVEQACAYQEVDDLDLTATHLLGSGADGQLLAYARLMREPNDQARIGRVIVSPAARGGGHGQELVHQAIAQIKRQWSATTQINIQAQHYLDRFYRSFGFVPVSAVYLEDGIPHQDMVLALR</sequence>
<dbReference type="CDD" id="cd04301">
    <property type="entry name" value="NAT_SF"/>
    <property type="match status" value="1"/>
</dbReference>
<dbReference type="Gene3D" id="3.40.630.30">
    <property type="match status" value="1"/>
</dbReference>
<dbReference type="InterPro" id="IPR000182">
    <property type="entry name" value="GNAT_dom"/>
</dbReference>
<gene>
    <name evidence="2" type="ORF">D1831_07365</name>
</gene>
<dbReference type="Pfam" id="PF13673">
    <property type="entry name" value="Acetyltransf_10"/>
    <property type="match status" value="1"/>
</dbReference>
<organism evidence="2 3">
    <name type="scientific">Lactiplantibacillus garii</name>
    <dbReference type="NCBI Taxonomy" id="2306423"/>
    <lineage>
        <taxon>Bacteria</taxon>
        <taxon>Bacillati</taxon>
        <taxon>Bacillota</taxon>
        <taxon>Bacilli</taxon>
        <taxon>Lactobacillales</taxon>
        <taxon>Lactobacillaceae</taxon>
        <taxon>Lactiplantibacillus</taxon>
    </lineage>
</organism>
<reference evidence="2 3" key="1">
    <citation type="submission" date="2018-08" db="EMBL/GenBank/DDBJ databases">
        <title>Genome Lactobacillus garii FI11369.</title>
        <authorList>
            <person name="Diaz M."/>
            <person name="Narbad A."/>
        </authorList>
    </citation>
    <scope>NUCLEOTIDE SEQUENCE [LARGE SCALE GENOMIC DNA]</scope>
    <source>
        <strain evidence="2 3">FI11369</strain>
    </source>
</reference>
<dbReference type="EMBL" id="QWZQ01000020">
    <property type="protein sequence ID" value="RRK10473.1"/>
    <property type="molecule type" value="Genomic_DNA"/>
</dbReference>
<dbReference type="PROSITE" id="PS51186">
    <property type="entry name" value="GNAT"/>
    <property type="match status" value="1"/>
</dbReference>
<dbReference type="GO" id="GO:0016747">
    <property type="term" value="F:acyltransferase activity, transferring groups other than amino-acyl groups"/>
    <property type="evidence" value="ECO:0007669"/>
    <property type="project" value="InterPro"/>
</dbReference>
<comment type="caution">
    <text evidence="2">The sequence shown here is derived from an EMBL/GenBank/DDBJ whole genome shotgun (WGS) entry which is preliminary data.</text>
</comment>
<dbReference type="InterPro" id="IPR016181">
    <property type="entry name" value="Acyl_CoA_acyltransferase"/>
</dbReference>
<keyword evidence="3" id="KW-1185">Reference proteome</keyword>
<dbReference type="AlphaFoldDB" id="A0A3R8J7S6"/>
<dbReference type="OrthoDB" id="9796171at2"/>